<feature type="transmembrane region" description="Helical" evidence="2">
    <location>
        <begin position="229"/>
        <end position="247"/>
    </location>
</feature>
<keyword evidence="1" id="KW-0863">Zinc-finger</keyword>
<organism evidence="4 5">
    <name type="scientific">Euplotes crassus</name>
    <dbReference type="NCBI Taxonomy" id="5936"/>
    <lineage>
        <taxon>Eukaryota</taxon>
        <taxon>Sar</taxon>
        <taxon>Alveolata</taxon>
        <taxon>Ciliophora</taxon>
        <taxon>Intramacronucleata</taxon>
        <taxon>Spirotrichea</taxon>
        <taxon>Hypotrichia</taxon>
        <taxon>Euplotida</taxon>
        <taxon>Euplotidae</taxon>
        <taxon>Moneuplotes</taxon>
    </lineage>
</organism>
<feature type="transmembrane region" description="Helical" evidence="2">
    <location>
        <begin position="267"/>
        <end position="285"/>
    </location>
</feature>
<dbReference type="AlphaFoldDB" id="A0AAD1UMW8"/>
<feature type="transmembrane region" description="Helical" evidence="2">
    <location>
        <begin position="115"/>
        <end position="134"/>
    </location>
</feature>
<dbReference type="GO" id="GO:0008270">
    <property type="term" value="F:zinc ion binding"/>
    <property type="evidence" value="ECO:0007669"/>
    <property type="project" value="UniProtKB-KW"/>
</dbReference>
<proteinExistence type="predicted"/>
<reference evidence="4" key="1">
    <citation type="submission" date="2023-07" db="EMBL/GenBank/DDBJ databases">
        <authorList>
            <consortium name="AG Swart"/>
            <person name="Singh M."/>
            <person name="Singh A."/>
            <person name="Seah K."/>
            <person name="Emmerich C."/>
        </authorList>
    </citation>
    <scope>NUCLEOTIDE SEQUENCE</scope>
    <source>
        <strain evidence="4">DP1</strain>
    </source>
</reference>
<keyword evidence="1" id="KW-0479">Metal-binding</keyword>
<evidence type="ECO:0000313" key="4">
    <source>
        <dbReference type="EMBL" id="CAI2370263.1"/>
    </source>
</evidence>
<feature type="transmembrane region" description="Helical" evidence="2">
    <location>
        <begin position="297"/>
        <end position="316"/>
    </location>
</feature>
<keyword evidence="5" id="KW-1185">Reference proteome</keyword>
<feature type="domain" description="RING-type" evidence="3">
    <location>
        <begin position="357"/>
        <end position="422"/>
    </location>
</feature>
<feature type="transmembrane region" description="Helical" evidence="2">
    <location>
        <begin position="195"/>
        <end position="217"/>
    </location>
</feature>
<dbReference type="SUPFAM" id="SSF57850">
    <property type="entry name" value="RING/U-box"/>
    <property type="match status" value="1"/>
</dbReference>
<gene>
    <name evidence="4" type="ORF">ECRASSUSDP1_LOCUS11572</name>
</gene>
<keyword evidence="2" id="KW-1133">Transmembrane helix</keyword>
<protein>
    <recommendedName>
        <fullName evidence="3">RING-type domain-containing protein</fullName>
    </recommendedName>
</protein>
<keyword evidence="1" id="KW-0862">Zinc</keyword>
<dbReference type="Gene3D" id="3.30.40.10">
    <property type="entry name" value="Zinc/RING finger domain, C3HC4 (zinc finger)"/>
    <property type="match status" value="1"/>
</dbReference>
<name>A0AAD1UMW8_EUPCR</name>
<sequence>MSYQRCWNTIGQTLLVDLTAIAVVLKLSLPFIQAFILYYMQPTKNYEGNLQEICPFNNYFDKGQMICEYIPPPKFENSMVGHSAWQEKSFEICYIVSTFFISTIYALALKSKNNNLEWFDMNFGGVILTIFYFIRNKDFCTIVSRMYTHEFYPSVDIIMLVVLIIQILYGLFFQIIVICDWISYQRNKVEVHNTIFALCLVFSIIFMDFLCLLISFCLEPIVLFLCNNYYVVFAHNSFWISLVFYSAWTRKRLKSTLTLESCILECLRMLAISFDLTFSINYFYIFKTDDHTFKDQIRYIMTFLSLHVLLILSYIYHQCNHCNRYAPNGLNQYASQTHDLSKDFTLLQIEKKLIPDCVYCLNSLIEPCVGERARLEEVRISEYLQYSLSRPTTYIKVCCGHLFHPSCFLTIKTSTSQCPICQCTIGGVVI</sequence>
<dbReference type="EMBL" id="CAMPGE010011428">
    <property type="protein sequence ID" value="CAI2370263.1"/>
    <property type="molecule type" value="Genomic_DNA"/>
</dbReference>
<dbReference type="Proteomes" id="UP001295684">
    <property type="component" value="Unassembled WGS sequence"/>
</dbReference>
<keyword evidence="2" id="KW-0472">Membrane</keyword>
<keyword evidence="2" id="KW-0812">Transmembrane</keyword>
<dbReference type="PROSITE" id="PS50089">
    <property type="entry name" value="ZF_RING_2"/>
    <property type="match status" value="1"/>
</dbReference>
<feature type="transmembrane region" description="Helical" evidence="2">
    <location>
        <begin position="20"/>
        <end position="40"/>
    </location>
</feature>
<evidence type="ECO:0000313" key="5">
    <source>
        <dbReference type="Proteomes" id="UP001295684"/>
    </source>
</evidence>
<evidence type="ECO:0000256" key="2">
    <source>
        <dbReference type="SAM" id="Phobius"/>
    </source>
</evidence>
<comment type="caution">
    <text evidence="4">The sequence shown here is derived from an EMBL/GenBank/DDBJ whole genome shotgun (WGS) entry which is preliminary data.</text>
</comment>
<feature type="transmembrane region" description="Helical" evidence="2">
    <location>
        <begin position="155"/>
        <end position="183"/>
    </location>
</feature>
<evidence type="ECO:0000256" key="1">
    <source>
        <dbReference type="PROSITE-ProRule" id="PRU00175"/>
    </source>
</evidence>
<accession>A0AAD1UMW8</accession>
<dbReference type="InterPro" id="IPR001841">
    <property type="entry name" value="Znf_RING"/>
</dbReference>
<evidence type="ECO:0000259" key="3">
    <source>
        <dbReference type="PROSITE" id="PS50089"/>
    </source>
</evidence>
<feature type="transmembrane region" description="Helical" evidence="2">
    <location>
        <begin position="92"/>
        <end position="109"/>
    </location>
</feature>
<dbReference type="InterPro" id="IPR013083">
    <property type="entry name" value="Znf_RING/FYVE/PHD"/>
</dbReference>